<keyword evidence="3" id="KW-1185">Reference proteome</keyword>
<proteinExistence type="predicted"/>
<dbReference type="InterPro" id="IPR041698">
    <property type="entry name" value="Methyltransf_25"/>
</dbReference>
<dbReference type="CDD" id="cd02440">
    <property type="entry name" value="AdoMet_MTases"/>
    <property type="match status" value="1"/>
</dbReference>
<keyword evidence="2" id="KW-0808">Transferase</keyword>
<comment type="caution">
    <text evidence="2">The sequence shown here is derived from an EMBL/GenBank/DDBJ whole genome shotgun (WGS) entry which is preliminary data.</text>
</comment>
<organism evidence="2 3">
    <name type="scientific">Amycolatopsis vastitatis</name>
    <dbReference type="NCBI Taxonomy" id="1905142"/>
    <lineage>
        <taxon>Bacteria</taxon>
        <taxon>Bacillati</taxon>
        <taxon>Actinomycetota</taxon>
        <taxon>Actinomycetes</taxon>
        <taxon>Pseudonocardiales</taxon>
        <taxon>Pseudonocardiaceae</taxon>
        <taxon>Amycolatopsis</taxon>
    </lineage>
</organism>
<dbReference type="EMBL" id="NMUL01000007">
    <property type="protein sequence ID" value="OXM69444.1"/>
    <property type="molecule type" value="Genomic_DNA"/>
</dbReference>
<dbReference type="SUPFAM" id="SSF53335">
    <property type="entry name" value="S-adenosyl-L-methionine-dependent methyltransferases"/>
    <property type="match status" value="1"/>
</dbReference>
<sequence length="239" mass="25685">MDDELNALRRTRMRWNTPLSEAHAELLLDRMAPGPGDLTDFGCGWGELLLRAAGRTPGLRGTGVDTDGTSLARGRAAARERGLAAQVEFVEADAATWDGPVGRGLCIGASHAFGSTKAALDRLARVVAPGGRLLFGDGYWAAPPSPTALEIFGGDILPLPELLDAAAAAGWQVLHLSAADQREWDDFESTSRAALAEWLLAHPADPRAAEVREWLGRRLREYVGDYRGVLGFTYLVLGR</sequence>
<dbReference type="Gene3D" id="3.40.50.150">
    <property type="entry name" value="Vaccinia Virus protein VP39"/>
    <property type="match status" value="1"/>
</dbReference>
<reference evidence="3" key="1">
    <citation type="submission" date="2017-07" db="EMBL/GenBank/DDBJ databases">
        <title>Comparative genome mining reveals phylogenetic distribution patterns of secondary metabolites in Amycolatopsis.</title>
        <authorList>
            <person name="Adamek M."/>
            <person name="Alanjary M."/>
            <person name="Sales-Ortells H."/>
            <person name="Goodfellow M."/>
            <person name="Bull A.T."/>
            <person name="Kalinowski J."/>
            <person name="Ziemert N."/>
        </authorList>
    </citation>
    <scope>NUCLEOTIDE SEQUENCE [LARGE SCALE GENOMIC DNA]</scope>
    <source>
        <strain evidence="3">H5</strain>
    </source>
</reference>
<dbReference type="GO" id="GO:0032259">
    <property type="term" value="P:methylation"/>
    <property type="evidence" value="ECO:0007669"/>
    <property type="project" value="UniProtKB-KW"/>
</dbReference>
<dbReference type="Proteomes" id="UP000215199">
    <property type="component" value="Unassembled WGS sequence"/>
</dbReference>
<name>A0A229TEW2_9PSEU</name>
<dbReference type="GO" id="GO:0008168">
    <property type="term" value="F:methyltransferase activity"/>
    <property type="evidence" value="ECO:0007669"/>
    <property type="project" value="UniProtKB-KW"/>
</dbReference>
<dbReference type="RefSeq" id="WP_093946772.1">
    <property type="nucleotide sequence ID" value="NZ_NMUL01000007.1"/>
</dbReference>
<evidence type="ECO:0000313" key="3">
    <source>
        <dbReference type="Proteomes" id="UP000215199"/>
    </source>
</evidence>
<evidence type="ECO:0000313" key="2">
    <source>
        <dbReference type="EMBL" id="OXM69444.1"/>
    </source>
</evidence>
<dbReference type="Pfam" id="PF13649">
    <property type="entry name" value="Methyltransf_25"/>
    <property type="match status" value="1"/>
</dbReference>
<feature type="domain" description="Methyltransferase" evidence="1">
    <location>
        <begin position="40"/>
        <end position="131"/>
    </location>
</feature>
<accession>A0A229TEW2</accession>
<keyword evidence="2" id="KW-0489">Methyltransferase</keyword>
<dbReference type="InterPro" id="IPR029063">
    <property type="entry name" value="SAM-dependent_MTases_sf"/>
</dbReference>
<dbReference type="AlphaFoldDB" id="A0A229TEW2"/>
<dbReference type="OrthoDB" id="474235at2"/>
<gene>
    <name evidence="2" type="ORF">CF165_07925</name>
</gene>
<evidence type="ECO:0000259" key="1">
    <source>
        <dbReference type="Pfam" id="PF13649"/>
    </source>
</evidence>
<protein>
    <submittedName>
        <fullName evidence="2">SAM-dependent methyltransferase</fullName>
    </submittedName>
</protein>